<dbReference type="Proteomes" id="UP001054945">
    <property type="component" value="Unassembled WGS sequence"/>
</dbReference>
<dbReference type="AlphaFoldDB" id="A0AAV4NM11"/>
<organism evidence="2 3">
    <name type="scientific">Caerostris extrusa</name>
    <name type="common">Bark spider</name>
    <name type="synonym">Caerostris bankana</name>
    <dbReference type="NCBI Taxonomy" id="172846"/>
    <lineage>
        <taxon>Eukaryota</taxon>
        <taxon>Metazoa</taxon>
        <taxon>Ecdysozoa</taxon>
        <taxon>Arthropoda</taxon>
        <taxon>Chelicerata</taxon>
        <taxon>Arachnida</taxon>
        <taxon>Araneae</taxon>
        <taxon>Araneomorphae</taxon>
        <taxon>Entelegynae</taxon>
        <taxon>Araneoidea</taxon>
        <taxon>Araneidae</taxon>
        <taxon>Caerostris</taxon>
    </lineage>
</organism>
<comment type="caution">
    <text evidence="2">The sequence shown here is derived from an EMBL/GenBank/DDBJ whole genome shotgun (WGS) entry which is preliminary data.</text>
</comment>
<feature type="transmembrane region" description="Helical" evidence="1">
    <location>
        <begin position="21"/>
        <end position="40"/>
    </location>
</feature>
<evidence type="ECO:0000313" key="2">
    <source>
        <dbReference type="EMBL" id="GIX84554.1"/>
    </source>
</evidence>
<sequence>MGRKMYEKASKMENEKRLLTWSTFYMAPFCVGYCGCFRVANVERTSKNADSVNFDLGEFPLMATENLMKATSLSFPENIAFN</sequence>
<gene>
    <name evidence="2" type="ORF">CEXT_796641</name>
</gene>
<reference evidence="2 3" key="1">
    <citation type="submission" date="2021-06" db="EMBL/GenBank/DDBJ databases">
        <title>Caerostris extrusa draft genome.</title>
        <authorList>
            <person name="Kono N."/>
            <person name="Arakawa K."/>
        </authorList>
    </citation>
    <scope>NUCLEOTIDE SEQUENCE [LARGE SCALE GENOMIC DNA]</scope>
</reference>
<dbReference type="EMBL" id="BPLR01020981">
    <property type="protein sequence ID" value="GIX84554.1"/>
    <property type="molecule type" value="Genomic_DNA"/>
</dbReference>
<keyword evidence="1" id="KW-0472">Membrane</keyword>
<accession>A0AAV4NM11</accession>
<keyword evidence="1" id="KW-0812">Transmembrane</keyword>
<proteinExistence type="predicted"/>
<evidence type="ECO:0000313" key="3">
    <source>
        <dbReference type="Proteomes" id="UP001054945"/>
    </source>
</evidence>
<evidence type="ECO:0000256" key="1">
    <source>
        <dbReference type="SAM" id="Phobius"/>
    </source>
</evidence>
<protein>
    <submittedName>
        <fullName evidence="2">Uncharacterized protein</fullName>
    </submittedName>
</protein>
<keyword evidence="1" id="KW-1133">Transmembrane helix</keyword>
<name>A0AAV4NM11_CAEEX</name>
<keyword evidence="3" id="KW-1185">Reference proteome</keyword>